<organism evidence="1 2">
    <name type="scientific">Psophocarpus tetragonolobus</name>
    <name type="common">Winged bean</name>
    <name type="synonym">Dolichos tetragonolobus</name>
    <dbReference type="NCBI Taxonomy" id="3891"/>
    <lineage>
        <taxon>Eukaryota</taxon>
        <taxon>Viridiplantae</taxon>
        <taxon>Streptophyta</taxon>
        <taxon>Embryophyta</taxon>
        <taxon>Tracheophyta</taxon>
        <taxon>Spermatophyta</taxon>
        <taxon>Magnoliopsida</taxon>
        <taxon>eudicotyledons</taxon>
        <taxon>Gunneridae</taxon>
        <taxon>Pentapetalae</taxon>
        <taxon>rosids</taxon>
        <taxon>fabids</taxon>
        <taxon>Fabales</taxon>
        <taxon>Fabaceae</taxon>
        <taxon>Papilionoideae</taxon>
        <taxon>50 kb inversion clade</taxon>
        <taxon>NPAAA clade</taxon>
        <taxon>indigoferoid/millettioid clade</taxon>
        <taxon>Phaseoleae</taxon>
        <taxon>Psophocarpus</taxon>
    </lineage>
</organism>
<sequence length="271" mass="30491">MTNKLPPQLFFKHCGVSNVNELLAFFLTQNLGNNEIRSLSNAFSKNIASLNPHLRYEVFSPLFSLPLFCLLLLCSENTFVHGEGEGVLMKGLSFILLEKMSLSMAEMKKLWSEKAVQEKNADTSTRLTKADASSRSGAIAKETNREVVIHDVNENDSLLKPSKRHRVEPKTLEGKKPIKEIEAQSEEHTINFQIAENWDPKNKGTTKGKSMLRIFKGVKGLSNWMAVTALVRKDKVQDLLKEHVDYSKEVAKLKGGQVTQEREEGFEQSDG</sequence>
<protein>
    <submittedName>
        <fullName evidence="1">Uncharacterized protein</fullName>
    </submittedName>
</protein>
<dbReference type="EMBL" id="JAYMYS010000001">
    <property type="protein sequence ID" value="KAK7410026.1"/>
    <property type="molecule type" value="Genomic_DNA"/>
</dbReference>
<evidence type="ECO:0000313" key="1">
    <source>
        <dbReference type="EMBL" id="KAK7410026.1"/>
    </source>
</evidence>
<accession>A0AAN9XU61</accession>
<keyword evidence="2" id="KW-1185">Reference proteome</keyword>
<dbReference type="Proteomes" id="UP001386955">
    <property type="component" value="Unassembled WGS sequence"/>
</dbReference>
<name>A0AAN9XU61_PSOTE</name>
<reference evidence="1 2" key="1">
    <citation type="submission" date="2024-01" db="EMBL/GenBank/DDBJ databases">
        <title>The genomes of 5 underutilized Papilionoideae crops provide insights into root nodulation and disease resistanc.</title>
        <authorList>
            <person name="Jiang F."/>
        </authorList>
    </citation>
    <scope>NUCLEOTIDE SEQUENCE [LARGE SCALE GENOMIC DNA]</scope>
    <source>
        <strain evidence="1">DUOXIRENSHENG_FW03</strain>
        <tissue evidence="1">Leaves</tissue>
    </source>
</reference>
<comment type="caution">
    <text evidence="1">The sequence shown here is derived from an EMBL/GenBank/DDBJ whole genome shotgun (WGS) entry which is preliminary data.</text>
</comment>
<dbReference type="AlphaFoldDB" id="A0AAN9XU61"/>
<gene>
    <name evidence="1" type="ORF">VNO78_00495</name>
</gene>
<proteinExistence type="predicted"/>
<evidence type="ECO:0000313" key="2">
    <source>
        <dbReference type="Proteomes" id="UP001386955"/>
    </source>
</evidence>